<accession>A0A1L7CHL9</accession>
<keyword evidence="2" id="KW-1185">Reference proteome</keyword>
<gene>
    <name evidence="1" type="ORF">CAQU_10105</name>
</gene>
<dbReference type="KEGG" id="caqu:CAQU_10105"/>
<sequence>MKSWKRKRGLSRAAKYTTTFEPVEREVLADLAATVSEALIRRCQSAPKDELAELTGMPSGHKEPPKEKELARLLPNFERDGDEEYEGDNQLLRSLHETDICAAKLEHLNLIIWALGEQGSETVVITEDEAHGWLQALNDVRIYLASSDVQDGPGPHSAEDRDVLVDWLGFNQDSLLQAMMGDL</sequence>
<dbReference type="RefSeq" id="WP_075727315.1">
    <property type="nucleotide sequence ID" value="NZ_CP009245.1"/>
</dbReference>
<dbReference type="Proteomes" id="UP000185478">
    <property type="component" value="Chromosome"/>
</dbReference>
<dbReference type="EMBL" id="CP009245">
    <property type="protein sequence ID" value="APT85350.1"/>
    <property type="molecule type" value="Genomic_DNA"/>
</dbReference>
<organism evidence="1 2">
    <name type="scientific">Corynebacterium aquilae DSM 44791</name>
    <dbReference type="NCBI Taxonomy" id="1431546"/>
    <lineage>
        <taxon>Bacteria</taxon>
        <taxon>Bacillati</taxon>
        <taxon>Actinomycetota</taxon>
        <taxon>Actinomycetes</taxon>
        <taxon>Mycobacteriales</taxon>
        <taxon>Corynebacteriaceae</taxon>
        <taxon>Corynebacterium</taxon>
    </lineage>
</organism>
<protein>
    <submittedName>
        <fullName evidence="1">Uncharacterized protein</fullName>
    </submittedName>
</protein>
<dbReference type="OrthoDB" id="3268479at2"/>
<reference evidence="1 2" key="1">
    <citation type="submission" date="2014-08" db="EMBL/GenBank/DDBJ databases">
        <title>Complete genome sequence of Corynebacterium aquilae S-613T(T) (=DSM 44791(T)), isolated from the choana of a healthy golden eagle.</title>
        <authorList>
            <person name="Ruckert C."/>
            <person name="Albersmeier A."/>
            <person name="Winkler A."/>
            <person name="Kalinowski J."/>
        </authorList>
    </citation>
    <scope>NUCLEOTIDE SEQUENCE [LARGE SCALE GENOMIC DNA]</scope>
    <source>
        <strain evidence="1 2">S-613</strain>
    </source>
</reference>
<dbReference type="Pfam" id="PF09438">
    <property type="entry name" value="DUF2017"/>
    <property type="match status" value="1"/>
</dbReference>
<dbReference type="InterPro" id="IPR018561">
    <property type="entry name" value="AosR"/>
</dbReference>
<dbReference type="AlphaFoldDB" id="A0A1L7CHL9"/>
<evidence type="ECO:0000313" key="2">
    <source>
        <dbReference type="Proteomes" id="UP000185478"/>
    </source>
</evidence>
<evidence type="ECO:0000313" key="1">
    <source>
        <dbReference type="EMBL" id="APT85350.1"/>
    </source>
</evidence>
<proteinExistence type="predicted"/>
<name>A0A1L7CHL9_9CORY</name>
<dbReference type="STRING" id="1431546.CAQU_10105"/>